<sequence length="318" mass="35051">MWMNMGYWEVSLLKKNKLIQTDTPQSTAEFPEACQALLDQVLAAGLLADKSPSIRVLDVGCGCGDQSLHLLGLKKGASNKAQSELTTALRQRSGPESRQDSSPLIDTYIGITLEPAQAELAQSRVHNARPDVEKSSARTSAEVFRADASDPSSWPAELLGSIADLAASSEDDDTSTWLLALDTMYHFRPSRLPLLQYAHDTLHASFMAFDLVLSEGTSWQQRLILRLVCWLTGSPFSNFITEEDYIPMLVNAGYDPSRISIRDVSRQVFPGISGFLNRRVKEAQPFGMKMGKFRAAGIVFGWWAKSGVVRGVVVVARR</sequence>
<accession>A0A9W9Q4E6</accession>
<dbReference type="Gene3D" id="3.40.50.150">
    <property type="entry name" value="Vaccinia Virus protein VP39"/>
    <property type="match status" value="1"/>
</dbReference>
<reference evidence="2" key="1">
    <citation type="submission" date="2022-12" db="EMBL/GenBank/DDBJ databases">
        <authorList>
            <person name="Petersen C."/>
        </authorList>
    </citation>
    <scope>NUCLEOTIDE SEQUENCE</scope>
    <source>
        <strain evidence="2">IBT 21472</strain>
    </source>
</reference>
<protein>
    <submittedName>
        <fullName evidence="2">Uncharacterized protein</fullName>
    </submittedName>
</protein>
<dbReference type="InterPro" id="IPR029063">
    <property type="entry name" value="SAM-dependent_MTases_sf"/>
</dbReference>
<feature type="region of interest" description="Disordered" evidence="1">
    <location>
        <begin position="84"/>
        <end position="103"/>
    </location>
</feature>
<organism evidence="2 3">
    <name type="scientific">Penicillium atrosanguineum</name>
    <dbReference type="NCBI Taxonomy" id="1132637"/>
    <lineage>
        <taxon>Eukaryota</taxon>
        <taxon>Fungi</taxon>
        <taxon>Dikarya</taxon>
        <taxon>Ascomycota</taxon>
        <taxon>Pezizomycotina</taxon>
        <taxon>Eurotiomycetes</taxon>
        <taxon>Eurotiomycetidae</taxon>
        <taxon>Eurotiales</taxon>
        <taxon>Aspergillaceae</taxon>
        <taxon>Penicillium</taxon>
    </lineage>
</organism>
<evidence type="ECO:0000313" key="3">
    <source>
        <dbReference type="Proteomes" id="UP001147746"/>
    </source>
</evidence>
<evidence type="ECO:0000313" key="2">
    <source>
        <dbReference type="EMBL" id="KAJ5324194.1"/>
    </source>
</evidence>
<comment type="caution">
    <text evidence="2">The sequence shown here is derived from an EMBL/GenBank/DDBJ whole genome shotgun (WGS) entry which is preliminary data.</text>
</comment>
<dbReference type="Proteomes" id="UP001147746">
    <property type="component" value="Unassembled WGS sequence"/>
</dbReference>
<dbReference type="SUPFAM" id="SSF53335">
    <property type="entry name" value="S-adenosyl-L-methionine-dependent methyltransferases"/>
    <property type="match status" value="1"/>
</dbReference>
<dbReference type="AlphaFoldDB" id="A0A9W9Q4E6"/>
<keyword evidence="3" id="KW-1185">Reference proteome</keyword>
<name>A0A9W9Q4E6_9EURO</name>
<evidence type="ECO:0000256" key="1">
    <source>
        <dbReference type="SAM" id="MobiDB-lite"/>
    </source>
</evidence>
<proteinExistence type="predicted"/>
<dbReference type="EMBL" id="JAPZBO010000002">
    <property type="protein sequence ID" value="KAJ5324194.1"/>
    <property type="molecule type" value="Genomic_DNA"/>
</dbReference>
<reference evidence="2" key="2">
    <citation type="journal article" date="2023" name="IMA Fungus">
        <title>Comparative genomic study of the Penicillium genus elucidates a diverse pangenome and 15 lateral gene transfer events.</title>
        <authorList>
            <person name="Petersen C."/>
            <person name="Sorensen T."/>
            <person name="Nielsen M.R."/>
            <person name="Sondergaard T.E."/>
            <person name="Sorensen J.L."/>
            <person name="Fitzpatrick D.A."/>
            <person name="Frisvad J.C."/>
            <person name="Nielsen K.L."/>
        </authorList>
    </citation>
    <scope>NUCLEOTIDE SEQUENCE</scope>
    <source>
        <strain evidence="2">IBT 21472</strain>
    </source>
</reference>
<gene>
    <name evidence="2" type="ORF">N7476_002794</name>
</gene>